<dbReference type="EMBL" id="FNUY01000004">
    <property type="protein sequence ID" value="SEG27404.1"/>
    <property type="molecule type" value="Genomic_DNA"/>
</dbReference>
<evidence type="ECO:0000259" key="1">
    <source>
        <dbReference type="Pfam" id="PF01796"/>
    </source>
</evidence>
<gene>
    <name evidence="2" type="ORF">SAMN04488115_10485</name>
</gene>
<feature type="domain" description="ChsH2 C-terminal OB-fold" evidence="1">
    <location>
        <begin position="57"/>
        <end position="118"/>
    </location>
</feature>
<protein>
    <recommendedName>
        <fullName evidence="1">ChsH2 C-terminal OB-fold domain-containing protein</fullName>
    </recommendedName>
</protein>
<reference evidence="2 3" key="1">
    <citation type="submission" date="2016-10" db="EMBL/GenBank/DDBJ databases">
        <authorList>
            <person name="de Groot N.N."/>
        </authorList>
    </citation>
    <scope>NUCLEOTIDE SEQUENCE [LARGE SCALE GENOMIC DNA]</scope>
    <source>
        <strain evidence="2 3">DSM 26656</strain>
    </source>
</reference>
<keyword evidence="3" id="KW-1185">Reference proteome</keyword>
<evidence type="ECO:0000313" key="3">
    <source>
        <dbReference type="Proteomes" id="UP000236743"/>
    </source>
</evidence>
<dbReference type="Pfam" id="PF01796">
    <property type="entry name" value="OB_ChsH2_C"/>
    <property type="match status" value="1"/>
</dbReference>
<dbReference type="AlphaFoldDB" id="A0A1H5YTS7"/>
<dbReference type="OrthoDB" id="7595207at2"/>
<evidence type="ECO:0000313" key="2">
    <source>
        <dbReference type="EMBL" id="SEG27404.1"/>
    </source>
</evidence>
<dbReference type="InterPro" id="IPR002878">
    <property type="entry name" value="ChsH2_C"/>
</dbReference>
<dbReference type="PANTHER" id="PTHR34075:SF5">
    <property type="entry name" value="BLR3430 PROTEIN"/>
    <property type="match status" value="1"/>
</dbReference>
<sequence>MTQKPNYPQPYEDEDNATFLAGWREGKLLLQQARSGGQPFFYPRLLCPYTGSSDLVWIEASGRGHIVSFSLITRPNHPSFNDEVPIILAEIALEEGATLLGRVIAADATAVKSTAKVETLPLPDAARYPLPTFRLA</sequence>
<dbReference type="InterPro" id="IPR052513">
    <property type="entry name" value="Thioester_dehydratase-like"/>
</dbReference>
<proteinExistence type="predicted"/>
<organism evidence="2 3">
    <name type="scientific">Bosea lathyri</name>
    <dbReference type="NCBI Taxonomy" id="1036778"/>
    <lineage>
        <taxon>Bacteria</taxon>
        <taxon>Pseudomonadati</taxon>
        <taxon>Pseudomonadota</taxon>
        <taxon>Alphaproteobacteria</taxon>
        <taxon>Hyphomicrobiales</taxon>
        <taxon>Boseaceae</taxon>
        <taxon>Bosea</taxon>
    </lineage>
</organism>
<dbReference type="PANTHER" id="PTHR34075">
    <property type="entry name" value="BLR3430 PROTEIN"/>
    <property type="match status" value="1"/>
</dbReference>
<dbReference type="InterPro" id="IPR012340">
    <property type="entry name" value="NA-bd_OB-fold"/>
</dbReference>
<dbReference type="SUPFAM" id="SSF50249">
    <property type="entry name" value="Nucleic acid-binding proteins"/>
    <property type="match status" value="1"/>
</dbReference>
<accession>A0A1H5YTS7</accession>
<dbReference type="Proteomes" id="UP000236743">
    <property type="component" value="Unassembled WGS sequence"/>
</dbReference>
<name>A0A1H5YTS7_9HYPH</name>
<dbReference type="RefSeq" id="WP_160115726.1">
    <property type="nucleotide sequence ID" value="NZ_FNUY01000004.1"/>
</dbReference>